<feature type="transmembrane region" description="Helical" evidence="8">
    <location>
        <begin position="21"/>
        <end position="42"/>
    </location>
</feature>
<dbReference type="RefSeq" id="WP_038147958.1">
    <property type="nucleotide sequence ID" value="NZ_AQRC01000014.1"/>
</dbReference>
<evidence type="ECO:0000313" key="11">
    <source>
        <dbReference type="Proteomes" id="UP000028607"/>
    </source>
</evidence>
<dbReference type="OrthoDB" id="9805108at2"/>
<feature type="domain" description="ABC transmembrane type-1" evidence="9">
    <location>
        <begin position="80"/>
        <end position="292"/>
    </location>
</feature>
<evidence type="ECO:0000256" key="3">
    <source>
        <dbReference type="ARBA" id="ARBA00022448"/>
    </source>
</evidence>
<dbReference type="Proteomes" id="UP000028607">
    <property type="component" value="Unassembled WGS sequence"/>
</dbReference>
<dbReference type="GO" id="GO:0005886">
    <property type="term" value="C:plasma membrane"/>
    <property type="evidence" value="ECO:0007669"/>
    <property type="project" value="UniProtKB-SubCell"/>
</dbReference>
<evidence type="ECO:0000256" key="2">
    <source>
        <dbReference type="ARBA" id="ARBA00009306"/>
    </source>
</evidence>
<evidence type="ECO:0000313" key="10">
    <source>
        <dbReference type="EMBL" id="KFE33866.1"/>
    </source>
</evidence>
<keyword evidence="7 8" id="KW-0472">Membrane</keyword>
<dbReference type="SUPFAM" id="SSF161098">
    <property type="entry name" value="MetI-like"/>
    <property type="match status" value="1"/>
</dbReference>
<dbReference type="Gene3D" id="1.10.3720.10">
    <property type="entry name" value="MetI-like"/>
    <property type="match status" value="1"/>
</dbReference>
<dbReference type="PATRIC" id="fig|1317124.6.peg.3096"/>
<comment type="caution">
    <text evidence="10">The sequence shown here is derived from an EMBL/GenBank/DDBJ whole genome shotgun (WGS) entry which is preliminary data.</text>
</comment>
<evidence type="ECO:0000259" key="9">
    <source>
        <dbReference type="PROSITE" id="PS50928"/>
    </source>
</evidence>
<gene>
    <name evidence="10" type="ORF">DW2_15410</name>
</gene>
<dbReference type="PROSITE" id="PS50928">
    <property type="entry name" value="ABC_TM1"/>
    <property type="match status" value="1"/>
</dbReference>
<feature type="transmembrane region" description="Helical" evidence="8">
    <location>
        <begin position="113"/>
        <end position="137"/>
    </location>
</feature>
<dbReference type="AlphaFoldDB" id="A0A085TT19"/>
<accession>A0A085TT19</accession>
<dbReference type="InterPro" id="IPR035906">
    <property type="entry name" value="MetI-like_sf"/>
</dbReference>
<keyword evidence="6 8" id="KW-1133">Transmembrane helix</keyword>
<evidence type="ECO:0000256" key="5">
    <source>
        <dbReference type="ARBA" id="ARBA00022692"/>
    </source>
</evidence>
<evidence type="ECO:0000256" key="4">
    <source>
        <dbReference type="ARBA" id="ARBA00022475"/>
    </source>
</evidence>
<dbReference type="GO" id="GO:0055085">
    <property type="term" value="P:transmembrane transport"/>
    <property type="evidence" value="ECO:0007669"/>
    <property type="project" value="InterPro"/>
</dbReference>
<dbReference type="InterPro" id="IPR050809">
    <property type="entry name" value="UgpAE/MalFG_permease"/>
</dbReference>
<dbReference type="PANTHER" id="PTHR43227">
    <property type="entry name" value="BLL4140 PROTEIN"/>
    <property type="match status" value="1"/>
</dbReference>
<reference evidence="11" key="1">
    <citation type="submission" date="2013-04" db="EMBL/GenBank/DDBJ databases">
        <title>Thioclava sp. 13D2W-2 Genome Sequencing.</title>
        <authorList>
            <person name="Lai Q."/>
            <person name="Li G."/>
            <person name="Shao Z."/>
        </authorList>
    </citation>
    <scope>NUCLEOTIDE SEQUENCE [LARGE SCALE GENOMIC DNA]</scope>
    <source>
        <strain evidence="11">13D2W-2</strain>
    </source>
</reference>
<evidence type="ECO:0000256" key="6">
    <source>
        <dbReference type="ARBA" id="ARBA00022989"/>
    </source>
</evidence>
<feature type="transmembrane region" description="Helical" evidence="8">
    <location>
        <begin position="271"/>
        <end position="292"/>
    </location>
</feature>
<evidence type="ECO:0000256" key="7">
    <source>
        <dbReference type="ARBA" id="ARBA00023136"/>
    </source>
</evidence>
<keyword evidence="5 8" id="KW-0812">Transmembrane</keyword>
<dbReference type="PANTHER" id="PTHR43227:SF11">
    <property type="entry name" value="BLL4140 PROTEIN"/>
    <property type="match status" value="1"/>
</dbReference>
<keyword evidence="4" id="KW-1003">Cell membrane</keyword>
<feature type="transmembrane region" description="Helical" evidence="8">
    <location>
        <begin position="223"/>
        <end position="243"/>
    </location>
</feature>
<feature type="transmembrane region" description="Helical" evidence="8">
    <location>
        <begin position="165"/>
        <end position="189"/>
    </location>
</feature>
<keyword evidence="3 8" id="KW-0813">Transport</keyword>
<comment type="subcellular location">
    <subcellularLocation>
        <location evidence="1 8">Cell membrane</location>
        <topology evidence="1 8">Multi-pass membrane protein</topology>
    </subcellularLocation>
</comment>
<feature type="transmembrane region" description="Helical" evidence="8">
    <location>
        <begin position="84"/>
        <end position="106"/>
    </location>
</feature>
<evidence type="ECO:0000256" key="8">
    <source>
        <dbReference type="RuleBase" id="RU363032"/>
    </source>
</evidence>
<name>A0A085TT19_9RHOB</name>
<sequence>MTPPDKAATRRRPRTSGKLRAVALMLPPALILFSLFVIAPLLNAGYYSLFHWNGYGTPQDFVGLRNYERAFDHSIFWVSVRNTVVLLLVSIFIQMPIALALALAIYRKTPTNAVFRLIFFLPFILAEIAAGLIWSFVFDGNTGLVAEITQALGIPPVFILSNRDWAFYAICLVVVWKYFGFHMMIYIAALQAVPSELIEAARIEGAKRWAVIRHVLIPHIRPAIVVSGFFAVIGSLQLFDLVIPLTNGGPSNQTHTIVSYLYTFGLTRLNIGYGSAVGVILFVAAVIVAVLYQWQLNRERAK</sequence>
<protein>
    <submittedName>
        <fullName evidence="10">ABC transporter permease</fullName>
    </submittedName>
</protein>
<dbReference type="CDD" id="cd06261">
    <property type="entry name" value="TM_PBP2"/>
    <property type="match status" value="1"/>
</dbReference>
<evidence type="ECO:0000256" key="1">
    <source>
        <dbReference type="ARBA" id="ARBA00004651"/>
    </source>
</evidence>
<dbReference type="EMBL" id="AQRC01000014">
    <property type="protein sequence ID" value="KFE33866.1"/>
    <property type="molecule type" value="Genomic_DNA"/>
</dbReference>
<comment type="similarity">
    <text evidence="2 8">Belongs to the binding-protein-dependent transport system permease family.</text>
</comment>
<proteinExistence type="inferred from homology"/>
<dbReference type="eggNOG" id="COG1175">
    <property type="taxonomic scope" value="Bacteria"/>
</dbReference>
<dbReference type="STRING" id="1317124.DW2_15410"/>
<organism evidence="10 11">
    <name type="scientific">Thioclava atlantica</name>
    <dbReference type="NCBI Taxonomy" id="1317124"/>
    <lineage>
        <taxon>Bacteria</taxon>
        <taxon>Pseudomonadati</taxon>
        <taxon>Pseudomonadota</taxon>
        <taxon>Alphaproteobacteria</taxon>
        <taxon>Rhodobacterales</taxon>
        <taxon>Paracoccaceae</taxon>
        <taxon>Thioclava</taxon>
    </lineage>
</organism>
<dbReference type="Pfam" id="PF00528">
    <property type="entry name" value="BPD_transp_1"/>
    <property type="match status" value="1"/>
</dbReference>
<reference evidence="10 11" key="2">
    <citation type="journal article" date="2015" name="Antonie Van Leeuwenhoek">
        <title>Thioclava indica sp. nov., isolated from surface seawater of the Indian Ocean.</title>
        <authorList>
            <person name="Liu Y."/>
            <person name="Lai Q."/>
            <person name="Du J."/>
            <person name="Xu H."/>
            <person name="Jiang L."/>
            <person name="Shao Z."/>
        </authorList>
    </citation>
    <scope>NUCLEOTIDE SEQUENCE [LARGE SCALE GENOMIC DNA]</scope>
    <source>
        <strain evidence="10 11">13D2W-2</strain>
    </source>
</reference>
<keyword evidence="11" id="KW-1185">Reference proteome</keyword>
<dbReference type="InterPro" id="IPR000515">
    <property type="entry name" value="MetI-like"/>
</dbReference>